<comment type="pathway">
    <text evidence="2 14 15">Porphyrin-containing compound metabolism; protoporphyrin-IX biosynthesis; protoporphyrin-IX from protoporphyrinogen-IX: step 1/1.</text>
</comment>
<feature type="transmembrane region" description="Helical" evidence="14">
    <location>
        <begin position="95"/>
        <end position="114"/>
    </location>
</feature>
<sequence length="156" mass="17598">MTLMSLGAVLALTYEWIKAGHVIFVIFWIAGLFMLPRYYVYHQESPPGSAEEKRWIDRERKLRTIILTPAMILVWLFGLTLAWQLGLFAGAPGLGWLHMKILLVLALSAYHGYMVGYGKKLARGERPVSGKALRLMNEVPGIATVFIVILVIIKPF</sequence>
<comment type="subcellular location">
    <subcellularLocation>
        <location evidence="1 14">Cell membrane</location>
        <topology evidence="1 14">Multi-pass membrane protein</topology>
    </subcellularLocation>
</comment>
<gene>
    <name evidence="16" type="ORF">Q4F19_16545</name>
</gene>
<protein>
    <recommendedName>
        <fullName evidence="4 14">Protoporphyrinogen IX oxidase</fullName>
        <shortName evidence="14">PPO</shortName>
        <ecNumber evidence="14 15">1.3.99.-</ecNumber>
    </recommendedName>
</protein>
<feature type="transmembrane region" description="Helical" evidence="14">
    <location>
        <begin position="20"/>
        <end position="41"/>
    </location>
</feature>
<evidence type="ECO:0000256" key="4">
    <source>
        <dbReference type="ARBA" id="ARBA00017504"/>
    </source>
</evidence>
<comment type="catalytic activity">
    <reaction evidence="13 14 15">
        <text>protoporphyrinogen IX + 3 A = protoporphyrin IX + 3 AH2</text>
        <dbReference type="Rhea" id="RHEA:62000"/>
        <dbReference type="ChEBI" id="CHEBI:13193"/>
        <dbReference type="ChEBI" id="CHEBI:17499"/>
        <dbReference type="ChEBI" id="CHEBI:57306"/>
        <dbReference type="ChEBI" id="CHEBI:57307"/>
    </reaction>
</comment>
<evidence type="ECO:0000256" key="10">
    <source>
        <dbReference type="ARBA" id="ARBA00023002"/>
    </source>
</evidence>
<dbReference type="PANTHER" id="PTHR40255">
    <property type="entry name" value="UPF0093 MEMBRANE PROTEIN SLR1790"/>
    <property type="match status" value="1"/>
</dbReference>
<dbReference type="PIRSF" id="PIRSF004638">
    <property type="entry name" value="UCP004638"/>
    <property type="match status" value="1"/>
</dbReference>
<comment type="function">
    <text evidence="14 15">Catalyzes the oxidation of protoporphyrinogen IX to protoporphyrin IX.</text>
</comment>
<evidence type="ECO:0000256" key="1">
    <source>
        <dbReference type="ARBA" id="ARBA00004651"/>
    </source>
</evidence>
<evidence type="ECO:0000256" key="7">
    <source>
        <dbReference type="ARBA" id="ARBA00022692"/>
    </source>
</evidence>
<feature type="transmembrane region" description="Helical" evidence="14">
    <location>
        <begin position="135"/>
        <end position="153"/>
    </location>
</feature>
<dbReference type="PANTHER" id="PTHR40255:SF1">
    <property type="entry name" value="PROTOPORPHYRINOGEN IX OXIDASE"/>
    <property type="match status" value="1"/>
</dbReference>
<evidence type="ECO:0000256" key="6">
    <source>
        <dbReference type="ARBA" id="ARBA00022617"/>
    </source>
</evidence>
<feature type="binding site" description="axial binding residue" evidence="14">
    <location>
        <position position="21"/>
    </location>
    <ligand>
        <name>heme</name>
        <dbReference type="ChEBI" id="CHEBI:30413"/>
    </ligand>
    <ligandPart>
        <name>Fe</name>
        <dbReference type="ChEBI" id="CHEBI:18248"/>
    </ligandPart>
</feature>
<keyword evidence="12 14" id="KW-0472">Membrane</keyword>
<keyword evidence="7 14" id="KW-0812">Transmembrane</keyword>
<comment type="subunit">
    <text evidence="14">Homodimer.</text>
</comment>
<keyword evidence="17" id="KW-1185">Reference proteome</keyword>
<organism evidence="16 17">
    <name type="scientific">Sphingomonas natans</name>
    <dbReference type="NCBI Taxonomy" id="3063330"/>
    <lineage>
        <taxon>Bacteria</taxon>
        <taxon>Pseudomonadati</taxon>
        <taxon>Pseudomonadota</taxon>
        <taxon>Alphaproteobacteria</taxon>
        <taxon>Sphingomonadales</taxon>
        <taxon>Sphingomonadaceae</taxon>
        <taxon>Sphingomonas</taxon>
    </lineage>
</organism>
<keyword evidence="11 14" id="KW-0408">Iron</keyword>
<reference evidence="16" key="1">
    <citation type="submission" date="2023-07" db="EMBL/GenBank/DDBJ databases">
        <authorList>
            <person name="Kim M."/>
        </authorList>
    </citation>
    <scope>NUCLEOTIDE SEQUENCE</scope>
    <source>
        <strain evidence="16">BIUV-7</strain>
    </source>
</reference>
<keyword evidence="10 14" id="KW-0560">Oxidoreductase</keyword>
<dbReference type="Pfam" id="PF03653">
    <property type="entry name" value="UPF0093"/>
    <property type="match status" value="1"/>
</dbReference>
<comment type="similarity">
    <text evidence="3 14 15">Belongs to the HemJ family.</text>
</comment>
<name>A0ABT8YCD1_9SPHN</name>
<comment type="caution">
    <text evidence="16">The sequence shown here is derived from an EMBL/GenBank/DDBJ whole genome shotgun (WGS) entry which is preliminary data.</text>
</comment>
<dbReference type="EMBL" id="JAUOTP010000008">
    <property type="protein sequence ID" value="MDO6416001.1"/>
    <property type="molecule type" value="Genomic_DNA"/>
</dbReference>
<evidence type="ECO:0000313" key="16">
    <source>
        <dbReference type="EMBL" id="MDO6416001.1"/>
    </source>
</evidence>
<accession>A0ABT8YCD1</accession>
<evidence type="ECO:0000256" key="11">
    <source>
        <dbReference type="ARBA" id="ARBA00023004"/>
    </source>
</evidence>
<evidence type="ECO:0000313" key="17">
    <source>
        <dbReference type="Proteomes" id="UP001169764"/>
    </source>
</evidence>
<dbReference type="InterPro" id="IPR005265">
    <property type="entry name" value="HemJ-like"/>
</dbReference>
<evidence type="ECO:0000256" key="2">
    <source>
        <dbReference type="ARBA" id="ARBA00005073"/>
    </source>
</evidence>
<feature type="binding site" description="axial binding residue" evidence="14">
    <location>
        <position position="100"/>
    </location>
    <ligand>
        <name>heme</name>
        <dbReference type="ChEBI" id="CHEBI:30413"/>
    </ligand>
    <ligandPart>
        <name>Fe</name>
        <dbReference type="ChEBI" id="CHEBI:18248"/>
    </ligandPart>
</feature>
<keyword evidence="8 14" id="KW-0479">Metal-binding</keyword>
<dbReference type="RefSeq" id="WP_303544827.1">
    <property type="nucleotide sequence ID" value="NZ_JAUOTP010000008.1"/>
</dbReference>
<dbReference type="HAMAP" id="MF_02239">
    <property type="entry name" value="HemJ"/>
    <property type="match status" value="1"/>
</dbReference>
<dbReference type="EC" id="1.3.99.-" evidence="14 15"/>
<evidence type="ECO:0000256" key="15">
    <source>
        <dbReference type="PIRNR" id="PIRNR004638"/>
    </source>
</evidence>
<keyword evidence="5 14" id="KW-1003">Cell membrane</keyword>
<dbReference type="Proteomes" id="UP001169764">
    <property type="component" value="Unassembled WGS sequence"/>
</dbReference>
<comment type="cofactor">
    <cofactor evidence="14 15">
        <name>heme b</name>
        <dbReference type="ChEBI" id="CHEBI:60344"/>
    </cofactor>
    <text evidence="14 15">Binds 1 heme b (iron(II)-protoporphyrin IX) group per subunit.</text>
</comment>
<proteinExistence type="inferred from homology"/>
<keyword evidence="6 14" id="KW-0349">Heme</keyword>
<evidence type="ECO:0000256" key="3">
    <source>
        <dbReference type="ARBA" id="ARBA00006501"/>
    </source>
</evidence>
<keyword evidence="9 14" id="KW-1133">Transmembrane helix</keyword>
<evidence type="ECO:0000256" key="5">
    <source>
        <dbReference type="ARBA" id="ARBA00022475"/>
    </source>
</evidence>
<evidence type="ECO:0000256" key="14">
    <source>
        <dbReference type="HAMAP-Rule" id="MF_02239"/>
    </source>
</evidence>
<evidence type="ECO:0000256" key="9">
    <source>
        <dbReference type="ARBA" id="ARBA00022989"/>
    </source>
</evidence>
<evidence type="ECO:0000256" key="8">
    <source>
        <dbReference type="ARBA" id="ARBA00022723"/>
    </source>
</evidence>
<evidence type="ECO:0000256" key="13">
    <source>
        <dbReference type="ARBA" id="ARBA00048390"/>
    </source>
</evidence>
<feature type="transmembrane region" description="Helical" evidence="14">
    <location>
        <begin position="62"/>
        <end position="83"/>
    </location>
</feature>
<evidence type="ECO:0000256" key="12">
    <source>
        <dbReference type="ARBA" id="ARBA00023136"/>
    </source>
</evidence>